<dbReference type="EMBL" id="VUJU01006617">
    <property type="protein sequence ID" value="KAF0748075.1"/>
    <property type="molecule type" value="Genomic_DNA"/>
</dbReference>
<protein>
    <submittedName>
        <fullName evidence="2">DUF4218 domain-containing protein</fullName>
    </submittedName>
</protein>
<sequence length="68" mass="7816">MFRSNAKPLKQVIKRYEEYLIFNKFNNKNLSTTCNTDFRKPHTNGPLIQDCSSPLSSPQQLSVLGLSR</sequence>
<reference evidence="2 3" key="1">
    <citation type="submission" date="2019-08" db="EMBL/GenBank/DDBJ databases">
        <title>Whole genome of Aphis craccivora.</title>
        <authorList>
            <person name="Voronova N.V."/>
            <person name="Shulinski R.S."/>
            <person name="Bandarenka Y.V."/>
            <person name="Zhorov D.G."/>
            <person name="Warner D."/>
        </authorList>
    </citation>
    <scope>NUCLEOTIDE SEQUENCE [LARGE SCALE GENOMIC DNA]</scope>
    <source>
        <strain evidence="2">180601</strain>
        <tissue evidence="2">Whole Body</tissue>
    </source>
</reference>
<accession>A0A6G0Y2V0</accession>
<proteinExistence type="predicted"/>
<evidence type="ECO:0000256" key="1">
    <source>
        <dbReference type="SAM" id="MobiDB-lite"/>
    </source>
</evidence>
<evidence type="ECO:0000313" key="3">
    <source>
        <dbReference type="Proteomes" id="UP000478052"/>
    </source>
</evidence>
<keyword evidence="3" id="KW-1185">Reference proteome</keyword>
<feature type="region of interest" description="Disordered" evidence="1">
    <location>
        <begin position="45"/>
        <end position="68"/>
    </location>
</feature>
<feature type="compositionally biased region" description="Low complexity" evidence="1">
    <location>
        <begin position="52"/>
        <end position="68"/>
    </location>
</feature>
<comment type="caution">
    <text evidence="2">The sequence shown here is derived from an EMBL/GenBank/DDBJ whole genome shotgun (WGS) entry which is preliminary data.</text>
</comment>
<dbReference type="AlphaFoldDB" id="A0A6G0Y2V0"/>
<evidence type="ECO:0000313" key="2">
    <source>
        <dbReference type="EMBL" id="KAF0748075.1"/>
    </source>
</evidence>
<dbReference type="Proteomes" id="UP000478052">
    <property type="component" value="Unassembled WGS sequence"/>
</dbReference>
<organism evidence="2 3">
    <name type="scientific">Aphis craccivora</name>
    <name type="common">Cowpea aphid</name>
    <dbReference type="NCBI Taxonomy" id="307492"/>
    <lineage>
        <taxon>Eukaryota</taxon>
        <taxon>Metazoa</taxon>
        <taxon>Ecdysozoa</taxon>
        <taxon>Arthropoda</taxon>
        <taxon>Hexapoda</taxon>
        <taxon>Insecta</taxon>
        <taxon>Pterygota</taxon>
        <taxon>Neoptera</taxon>
        <taxon>Paraneoptera</taxon>
        <taxon>Hemiptera</taxon>
        <taxon>Sternorrhyncha</taxon>
        <taxon>Aphidomorpha</taxon>
        <taxon>Aphidoidea</taxon>
        <taxon>Aphididae</taxon>
        <taxon>Aphidini</taxon>
        <taxon>Aphis</taxon>
        <taxon>Aphis</taxon>
    </lineage>
</organism>
<gene>
    <name evidence="2" type="ORF">FWK35_00019025</name>
</gene>
<name>A0A6G0Y2V0_APHCR</name>